<proteinExistence type="predicted"/>
<protein>
    <submittedName>
        <fullName evidence="2">GT2 family glycosyltransferase</fullName>
    </submittedName>
</protein>
<dbReference type="KEGG" id="pbor:BSF38_02068"/>
<dbReference type="EMBL" id="CP019082">
    <property type="protein sequence ID" value="APW60593.1"/>
    <property type="molecule type" value="Genomic_DNA"/>
</dbReference>
<reference evidence="3" key="1">
    <citation type="submission" date="2016-12" db="EMBL/GenBank/DDBJ databases">
        <title>Comparative genomics of four Isosphaeraceae planctomycetes: a common pool of plasmids and glycoside hydrolase genes.</title>
        <authorList>
            <person name="Ivanova A."/>
        </authorList>
    </citation>
    <scope>NUCLEOTIDE SEQUENCE [LARGE SCALE GENOMIC DNA]</scope>
    <source>
        <strain evidence="3">PX4</strain>
    </source>
</reference>
<dbReference type="Pfam" id="PF00535">
    <property type="entry name" value="Glycos_transf_2"/>
    <property type="match status" value="1"/>
</dbReference>
<dbReference type="InterPro" id="IPR050256">
    <property type="entry name" value="Glycosyltransferase_2"/>
</dbReference>
<dbReference type="AlphaFoldDB" id="A0A1U7CNY4"/>
<dbReference type="SUPFAM" id="SSF53448">
    <property type="entry name" value="Nucleotide-diphospho-sugar transferases"/>
    <property type="match status" value="1"/>
</dbReference>
<dbReference type="Proteomes" id="UP000186309">
    <property type="component" value="Chromosome"/>
</dbReference>
<organism evidence="2 3">
    <name type="scientific">Paludisphaera borealis</name>
    <dbReference type="NCBI Taxonomy" id="1387353"/>
    <lineage>
        <taxon>Bacteria</taxon>
        <taxon>Pseudomonadati</taxon>
        <taxon>Planctomycetota</taxon>
        <taxon>Planctomycetia</taxon>
        <taxon>Isosphaerales</taxon>
        <taxon>Isosphaeraceae</taxon>
        <taxon>Paludisphaera</taxon>
    </lineage>
</organism>
<evidence type="ECO:0000313" key="3">
    <source>
        <dbReference type="Proteomes" id="UP000186309"/>
    </source>
</evidence>
<accession>A0A1U7CNY4</accession>
<sequence length="261" mass="28778">MRGSLGLLEPNFDSGPTPALMKFLTAIPVHNEEKYLEDVLREVLRYAGDVLVVDDGSTDRTAELLGRFPTIQVARHPTNLGYGAGLRTAFARTLEGGYDGLVTLDCDGQHEPSRIPEMAAKLVETGADIVSGSRYLQIFDPSQQPPEERRRINVEVTRWLNECLGLNLTDAFCGFKAYRGEALRGFEITDLGYAMPLQVWVQAVANGLKIVETPVPLIYLDESRAFGGSLDDSNFRLNHYRRVFQEALQRAGLEVAGGCSG</sequence>
<feature type="domain" description="Glycosyltransferase 2-like" evidence="1">
    <location>
        <begin position="27"/>
        <end position="183"/>
    </location>
</feature>
<dbReference type="CDD" id="cd04179">
    <property type="entry name" value="DPM_DPG-synthase_like"/>
    <property type="match status" value="1"/>
</dbReference>
<dbReference type="PANTHER" id="PTHR48090:SF7">
    <property type="entry name" value="RFBJ PROTEIN"/>
    <property type="match status" value="1"/>
</dbReference>
<dbReference type="InterPro" id="IPR029044">
    <property type="entry name" value="Nucleotide-diphossugar_trans"/>
</dbReference>
<evidence type="ECO:0000259" key="1">
    <source>
        <dbReference type="Pfam" id="PF00535"/>
    </source>
</evidence>
<keyword evidence="2" id="KW-0808">Transferase</keyword>
<dbReference type="Gene3D" id="3.90.550.10">
    <property type="entry name" value="Spore Coat Polysaccharide Biosynthesis Protein SpsA, Chain A"/>
    <property type="match status" value="1"/>
</dbReference>
<name>A0A1U7CNY4_9BACT</name>
<keyword evidence="3" id="KW-1185">Reference proteome</keyword>
<dbReference type="PANTHER" id="PTHR48090">
    <property type="entry name" value="UNDECAPRENYL-PHOSPHATE 4-DEOXY-4-FORMAMIDO-L-ARABINOSE TRANSFERASE-RELATED"/>
    <property type="match status" value="1"/>
</dbReference>
<dbReference type="GO" id="GO:0016740">
    <property type="term" value="F:transferase activity"/>
    <property type="evidence" value="ECO:0007669"/>
    <property type="project" value="UniProtKB-KW"/>
</dbReference>
<dbReference type="STRING" id="1387353.BSF38_02068"/>
<dbReference type="InterPro" id="IPR001173">
    <property type="entry name" value="Glyco_trans_2-like"/>
</dbReference>
<evidence type="ECO:0000313" key="2">
    <source>
        <dbReference type="EMBL" id="APW60593.1"/>
    </source>
</evidence>
<gene>
    <name evidence="2" type="ORF">BSF38_02068</name>
</gene>